<evidence type="ECO:0000256" key="5">
    <source>
        <dbReference type="ARBA" id="ARBA00023237"/>
    </source>
</evidence>
<accession>A0A5M8NWH6</accession>
<dbReference type="Gene3D" id="1.25.40.390">
    <property type="match status" value="1"/>
</dbReference>
<evidence type="ECO:0000259" key="8">
    <source>
        <dbReference type="Pfam" id="PF14322"/>
    </source>
</evidence>
<comment type="subcellular location">
    <subcellularLocation>
        <location evidence="1">Cell outer membrane</location>
    </subcellularLocation>
</comment>
<evidence type="ECO:0000256" key="4">
    <source>
        <dbReference type="ARBA" id="ARBA00023136"/>
    </source>
</evidence>
<evidence type="ECO:0000256" key="2">
    <source>
        <dbReference type="ARBA" id="ARBA00006275"/>
    </source>
</evidence>
<evidence type="ECO:0000313" key="9">
    <source>
        <dbReference type="EMBL" id="KAA6300698.1"/>
    </source>
</evidence>
<evidence type="ECO:0000259" key="7">
    <source>
        <dbReference type="Pfam" id="PF07980"/>
    </source>
</evidence>
<evidence type="ECO:0000256" key="1">
    <source>
        <dbReference type="ARBA" id="ARBA00004442"/>
    </source>
</evidence>
<dbReference type="InterPro" id="IPR033985">
    <property type="entry name" value="SusD-like_N"/>
</dbReference>
<name>A0A5M8NWH6_9BACT</name>
<dbReference type="GO" id="GO:0009279">
    <property type="term" value="C:cell outer membrane"/>
    <property type="evidence" value="ECO:0007669"/>
    <property type="project" value="UniProtKB-SubCell"/>
</dbReference>
<feature type="chain" id="PRO_5024396576" evidence="6">
    <location>
        <begin position="19"/>
        <end position="557"/>
    </location>
</feature>
<gene>
    <name evidence="9" type="ORF">EZS26_003162</name>
</gene>
<reference evidence="9 10" key="1">
    <citation type="submission" date="2019-03" db="EMBL/GenBank/DDBJ databases">
        <title>Single cell metagenomics reveals metabolic interactions within the superorganism composed of flagellate Streblomastix strix and complex community of Bacteroidetes bacteria on its surface.</title>
        <authorList>
            <person name="Treitli S.C."/>
            <person name="Kolisko M."/>
            <person name="Husnik F."/>
            <person name="Keeling P."/>
            <person name="Hampl V."/>
        </authorList>
    </citation>
    <scope>NUCLEOTIDE SEQUENCE [LARGE SCALE GENOMIC DNA]</scope>
    <source>
        <strain evidence="9">St1</strain>
    </source>
</reference>
<dbReference type="Pfam" id="PF07980">
    <property type="entry name" value="SusD_RagB"/>
    <property type="match status" value="1"/>
</dbReference>
<organism evidence="9 10">
    <name type="scientific">Candidatus Ordinivivax streblomastigis</name>
    <dbReference type="NCBI Taxonomy" id="2540710"/>
    <lineage>
        <taxon>Bacteria</taxon>
        <taxon>Pseudomonadati</taxon>
        <taxon>Bacteroidota</taxon>
        <taxon>Bacteroidia</taxon>
        <taxon>Bacteroidales</taxon>
        <taxon>Candidatus Ordinivivax</taxon>
    </lineage>
</organism>
<dbReference type="PROSITE" id="PS51257">
    <property type="entry name" value="PROKAR_LIPOPROTEIN"/>
    <property type="match status" value="1"/>
</dbReference>
<dbReference type="Pfam" id="PF14322">
    <property type="entry name" value="SusD-like_3"/>
    <property type="match status" value="1"/>
</dbReference>
<keyword evidence="4" id="KW-0472">Membrane</keyword>
<dbReference type="AlphaFoldDB" id="A0A5M8NWH6"/>
<dbReference type="SUPFAM" id="SSF48452">
    <property type="entry name" value="TPR-like"/>
    <property type="match status" value="1"/>
</dbReference>
<evidence type="ECO:0000256" key="3">
    <source>
        <dbReference type="ARBA" id="ARBA00022729"/>
    </source>
</evidence>
<protein>
    <submittedName>
        <fullName evidence="9">RagB/SusD family nutrient uptake outer membrane protein</fullName>
    </submittedName>
</protein>
<comment type="similarity">
    <text evidence="2">Belongs to the SusD family.</text>
</comment>
<dbReference type="InterPro" id="IPR012944">
    <property type="entry name" value="SusD_RagB_dom"/>
</dbReference>
<dbReference type="Proteomes" id="UP000324575">
    <property type="component" value="Unassembled WGS sequence"/>
</dbReference>
<evidence type="ECO:0000313" key="10">
    <source>
        <dbReference type="Proteomes" id="UP000324575"/>
    </source>
</evidence>
<keyword evidence="5" id="KW-0998">Cell outer membrane</keyword>
<feature type="domain" description="RagB/SusD" evidence="7">
    <location>
        <begin position="277"/>
        <end position="554"/>
    </location>
</feature>
<evidence type="ECO:0000256" key="6">
    <source>
        <dbReference type="SAM" id="SignalP"/>
    </source>
</evidence>
<keyword evidence="3 6" id="KW-0732">Signal</keyword>
<dbReference type="InterPro" id="IPR011990">
    <property type="entry name" value="TPR-like_helical_dom_sf"/>
</dbReference>
<comment type="caution">
    <text evidence="9">The sequence shown here is derived from an EMBL/GenBank/DDBJ whole genome shotgun (WGS) entry which is preliminary data.</text>
</comment>
<proteinExistence type="inferred from homology"/>
<feature type="signal peptide" evidence="6">
    <location>
        <begin position="1"/>
        <end position="18"/>
    </location>
</feature>
<sequence length="557" mass="63571">MKAIKILFSLFCSVLVLASCSDFLEEKPQAILNEEEVNDPDKVVTSVYSDLGNDHYTTPMSLWPYGTVRSDDAYKGGSGANDIQEFHFFETSTNITTDIGAVDELWFQCYRAISRSNTALRILNGLDDSQPSKNTRIAETRFLRGHFYFLLKILFKNIPYIDETVAVEDYGTISNVALTNDELWAKIADDFQYATDNLPETQIEKGRANKYAAAAYLAKTYLYKAYRQNENHTVTGIDAADLQKVLTYTDLVIGSRYNLEADFAFNFLPGDFENGEEAIFSVQYSQNDGTKFGRLNFGDLLSTPMKLGCCDFHKPSQSLVNAFSTVNGLPNFDSYNTNASGISAKADPRLFHTVALPGMPYKYNTTLIYEEDWNRNPDFYGVYASLKENVDPSCDCFVHLDPFYANSKNRILIRYADVLLMRAEAFIELKQESEALPLINQVRNRAKNSTLYIDYAQDKLEIALYPNTNWTYAFAQQALRWERRLEFAMEGGRFFDLVRWGIADQVMNEYYQAESSRRSYYSGATFSKSKHEYVPIPENQIKFSKYLYKQNPGYGGN</sequence>
<feature type="domain" description="SusD-like N-terminal" evidence="8">
    <location>
        <begin position="22"/>
        <end position="222"/>
    </location>
</feature>
<dbReference type="EMBL" id="SNRX01000054">
    <property type="protein sequence ID" value="KAA6300698.1"/>
    <property type="molecule type" value="Genomic_DNA"/>
</dbReference>